<evidence type="ECO:0000256" key="4">
    <source>
        <dbReference type="ARBA" id="ARBA00022989"/>
    </source>
</evidence>
<dbReference type="eggNOG" id="KOG1397">
    <property type="taxonomic scope" value="Eukaryota"/>
</dbReference>
<sequence>MGATVLYAIVAEILVDTVDVVLEGFAIDEKFLGITLFALVPNTTEFLNAISFAMNGNIALSMEIGSAYALQVCLLQFPRLSSSQPSTPWICLAAKTSSGIHLRCYSPSGIWSS</sequence>
<protein>
    <submittedName>
        <fullName evidence="8">Calcium permease</fullName>
    </submittedName>
</protein>
<comment type="subcellular location">
    <subcellularLocation>
        <location evidence="1">Endomembrane system</location>
        <topology evidence="1">Multi-pass membrane protein</topology>
    </subcellularLocation>
</comment>
<organism evidence="9">
    <name type="scientific">Verticillium alfalfae (strain VaMs.102 / ATCC MYA-4576 / FGSC 10136)</name>
    <name type="common">Verticillium wilt of alfalfa</name>
    <name type="synonym">Verticillium albo-atrum</name>
    <dbReference type="NCBI Taxonomy" id="526221"/>
    <lineage>
        <taxon>Eukaryota</taxon>
        <taxon>Fungi</taxon>
        <taxon>Dikarya</taxon>
        <taxon>Ascomycota</taxon>
        <taxon>Pezizomycotina</taxon>
        <taxon>Sordariomycetes</taxon>
        <taxon>Hypocreomycetidae</taxon>
        <taxon>Glomerellales</taxon>
        <taxon>Plectosphaerellaceae</taxon>
        <taxon>Verticillium</taxon>
    </lineage>
</organism>
<evidence type="ECO:0000256" key="2">
    <source>
        <dbReference type="ARBA" id="ARBA00022448"/>
    </source>
</evidence>
<dbReference type="EMBL" id="DS985219">
    <property type="protein sequence ID" value="EEY19398.1"/>
    <property type="molecule type" value="Genomic_DNA"/>
</dbReference>
<dbReference type="Proteomes" id="UP000008698">
    <property type="component" value="Unassembled WGS sequence"/>
</dbReference>
<accession>C9SL30</accession>
<dbReference type="GeneID" id="9531381"/>
<keyword evidence="9" id="KW-1185">Reference proteome</keyword>
<evidence type="ECO:0000256" key="5">
    <source>
        <dbReference type="ARBA" id="ARBA00023065"/>
    </source>
</evidence>
<dbReference type="HOGENOM" id="CLU_2135426_0_0_1"/>
<evidence type="ECO:0000313" key="9">
    <source>
        <dbReference type="Proteomes" id="UP000008698"/>
    </source>
</evidence>
<dbReference type="GO" id="GO:0016020">
    <property type="term" value="C:membrane"/>
    <property type="evidence" value="ECO:0007669"/>
    <property type="project" value="InterPro"/>
</dbReference>
<evidence type="ECO:0000256" key="1">
    <source>
        <dbReference type="ARBA" id="ARBA00004127"/>
    </source>
</evidence>
<dbReference type="OrthoDB" id="16982at2759"/>
<name>C9SL30_VERA1</name>
<dbReference type="GO" id="GO:0012505">
    <property type="term" value="C:endomembrane system"/>
    <property type="evidence" value="ECO:0007669"/>
    <property type="project" value="UniProtKB-SubCell"/>
</dbReference>
<evidence type="ECO:0000313" key="8">
    <source>
        <dbReference type="EMBL" id="EEY19398.1"/>
    </source>
</evidence>
<evidence type="ECO:0000256" key="6">
    <source>
        <dbReference type="ARBA" id="ARBA00023136"/>
    </source>
</evidence>
<evidence type="ECO:0000256" key="3">
    <source>
        <dbReference type="ARBA" id="ARBA00022692"/>
    </source>
</evidence>
<dbReference type="RefSeq" id="XP_003004394.1">
    <property type="nucleotide sequence ID" value="XM_003004348.1"/>
</dbReference>
<reference evidence="9" key="1">
    <citation type="journal article" date="2011" name="PLoS Pathog.">
        <title>Comparative genomics yields insights into niche adaptation of plant vascular wilt pathogens.</title>
        <authorList>
            <person name="Klosterman S.J."/>
            <person name="Subbarao K.V."/>
            <person name="Kang S."/>
            <person name="Veronese P."/>
            <person name="Gold S.E."/>
            <person name="Thomma B.P.H.J."/>
            <person name="Chen Z."/>
            <person name="Henrissat B."/>
            <person name="Lee Y.-H."/>
            <person name="Park J."/>
            <person name="Garcia-Pedrajas M.D."/>
            <person name="Barbara D.J."/>
            <person name="Anchieta A."/>
            <person name="de Jonge R."/>
            <person name="Santhanam P."/>
            <person name="Maruthachalam K."/>
            <person name="Atallah Z."/>
            <person name="Amyotte S.G."/>
            <person name="Paz Z."/>
            <person name="Inderbitzin P."/>
            <person name="Hayes R.J."/>
            <person name="Heiman D.I."/>
            <person name="Young S."/>
            <person name="Zeng Q."/>
            <person name="Engels R."/>
            <person name="Galagan J."/>
            <person name="Cuomo C.A."/>
            <person name="Dobinson K.F."/>
            <person name="Ma L.-J."/>
        </authorList>
    </citation>
    <scope>NUCLEOTIDE SEQUENCE [LARGE SCALE GENOMIC DNA]</scope>
    <source>
        <strain evidence="9">VaMs.102 / ATCC MYA-4576 / FGSC 10136</strain>
    </source>
</reference>
<dbReference type="KEGG" id="val:VDBG_05507"/>
<gene>
    <name evidence="8" type="ORF">VDBG_05507</name>
</gene>
<keyword evidence="5" id="KW-0406">Ion transport</keyword>
<dbReference type="STRING" id="526221.C9SL30"/>
<keyword evidence="6" id="KW-0472">Membrane</keyword>
<dbReference type="PANTHER" id="PTHR31503">
    <property type="entry name" value="VACUOLAR CALCIUM ION TRANSPORTER"/>
    <property type="match status" value="1"/>
</dbReference>
<dbReference type="InterPro" id="IPR004713">
    <property type="entry name" value="CaH_exchang"/>
</dbReference>
<keyword evidence="3" id="KW-0812">Transmembrane</keyword>
<evidence type="ECO:0000259" key="7">
    <source>
        <dbReference type="Pfam" id="PF01699"/>
    </source>
</evidence>
<dbReference type="Pfam" id="PF01699">
    <property type="entry name" value="Na_Ca_ex"/>
    <property type="match status" value="1"/>
</dbReference>
<keyword evidence="2" id="KW-0813">Transport</keyword>
<dbReference type="AlphaFoldDB" id="C9SL30"/>
<dbReference type="GO" id="GO:0006874">
    <property type="term" value="P:intracellular calcium ion homeostasis"/>
    <property type="evidence" value="ECO:0007669"/>
    <property type="project" value="TreeGrafter"/>
</dbReference>
<dbReference type="GO" id="GO:0015369">
    <property type="term" value="F:calcium:proton antiporter activity"/>
    <property type="evidence" value="ECO:0007669"/>
    <property type="project" value="TreeGrafter"/>
</dbReference>
<keyword evidence="4" id="KW-1133">Transmembrane helix</keyword>
<feature type="domain" description="Sodium/calcium exchanger membrane region" evidence="7">
    <location>
        <begin position="3"/>
        <end position="81"/>
    </location>
</feature>
<dbReference type="PANTHER" id="PTHR31503:SF10">
    <property type="entry name" value="VNX1 PROTEIN"/>
    <property type="match status" value="1"/>
</dbReference>
<dbReference type="InterPro" id="IPR004837">
    <property type="entry name" value="NaCa_Exmemb"/>
</dbReference>
<proteinExistence type="predicted"/>